<keyword evidence="3" id="KW-1185">Reference proteome</keyword>
<evidence type="ECO:0000313" key="3">
    <source>
        <dbReference type="Proteomes" id="UP001223978"/>
    </source>
</evidence>
<name>A0ABT6SLE4_9ACTN</name>
<dbReference type="Proteomes" id="UP001223978">
    <property type="component" value="Unassembled WGS sequence"/>
</dbReference>
<sequence length="88" mass="9819">MDKHIVAQVEAALSEVLEREITGLTEEARLLEDLHLDSTSVMEMLMHLEDSLGIVIDPENLDMEDFQSVGTLTAYLARVAPEPQLQGR</sequence>
<reference evidence="2 3" key="1">
    <citation type="submission" date="2023-05" db="EMBL/GenBank/DDBJ databases">
        <title>Draft genome sequence of Streptomyces sp. B-S-A6 isolated from a cave soil in Thailand.</title>
        <authorList>
            <person name="Chamroensaksri N."/>
            <person name="Muangham S."/>
        </authorList>
    </citation>
    <scope>NUCLEOTIDE SEQUENCE [LARGE SCALE GENOMIC DNA]</scope>
    <source>
        <strain evidence="2 3">B-S-A6</strain>
    </source>
</reference>
<evidence type="ECO:0000313" key="2">
    <source>
        <dbReference type="EMBL" id="MDI3408218.1"/>
    </source>
</evidence>
<dbReference type="PROSITE" id="PS50075">
    <property type="entry name" value="CARRIER"/>
    <property type="match status" value="1"/>
</dbReference>
<comment type="caution">
    <text evidence="2">The sequence shown here is derived from an EMBL/GenBank/DDBJ whole genome shotgun (WGS) entry which is preliminary data.</text>
</comment>
<dbReference type="InterPro" id="IPR036736">
    <property type="entry name" value="ACP-like_sf"/>
</dbReference>
<dbReference type="Pfam" id="PF00550">
    <property type="entry name" value="PP-binding"/>
    <property type="match status" value="1"/>
</dbReference>
<dbReference type="Gene3D" id="1.10.1200.10">
    <property type="entry name" value="ACP-like"/>
    <property type="match status" value="1"/>
</dbReference>
<dbReference type="EMBL" id="JASCIQ010000042">
    <property type="protein sequence ID" value="MDI3408218.1"/>
    <property type="molecule type" value="Genomic_DNA"/>
</dbReference>
<organism evidence="2 3">
    <name type="scientific">Streptomyces cavernicola</name>
    <dbReference type="NCBI Taxonomy" id="3043613"/>
    <lineage>
        <taxon>Bacteria</taxon>
        <taxon>Bacillati</taxon>
        <taxon>Actinomycetota</taxon>
        <taxon>Actinomycetes</taxon>
        <taxon>Kitasatosporales</taxon>
        <taxon>Streptomycetaceae</taxon>
        <taxon>Streptomyces</taxon>
    </lineage>
</organism>
<dbReference type="InterPro" id="IPR009081">
    <property type="entry name" value="PP-bd_ACP"/>
</dbReference>
<gene>
    <name evidence="2" type="ORF">QIS96_30920</name>
</gene>
<dbReference type="RefSeq" id="WP_282546127.1">
    <property type="nucleotide sequence ID" value="NZ_JASCIQ010000042.1"/>
</dbReference>
<evidence type="ECO:0000259" key="1">
    <source>
        <dbReference type="PROSITE" id="PS50075"/>
    </source>
</evidence>
<protein>
    <submittedName>
        <fullName evidence="2">Phosphopantetheine-binding protein</fullName>
    </submittedName>
</protein>
<proteinExistence type="predicted"/>
<accession>A0ABT6SLE4</accession>
<dbReference type="SUPFAM" id="SSF47336">
    <property type="entry name" value="ACP-like"/>
    <property type="match status" value="1"/>
</dbReference>
<feature type="domain" description="Carrier" evidence="1">
    <location>
        <begin position="1"/>
        <end position="80"/>
    </location>
</feature>